<dbReference type="InterPro" id="IPR032466">
    <property type="entry name" value="Metal_Hydrolase"/>
</dbReference>
<sequence length="292" mass="31961">MDKPNAQMPPAPKAPKIAPPAGSCDAHVHLVAGQKDFPLWDGRVENPAEGPDFDGWLSLYRAHLDALGFTKGLIVHSILYGTDNSVTVETLKRLGGNFRGVGLLPDTATDAQLDQFVDQNLKAVRLNYVHGGVLSWDGAKTLAPRLADRGLHIQMLLHSHLHMEELDADIRALPVPLVIDHVGWPDLSLGTDDPGFPRLLKLVSDGHVHIKLSAIYRLCPAPYDQAAPFIAALVAANPEGCLWGSDWPHLMLNGAQMPDAATLLDAFHDVVTRDDHRETILKHVPDRLFFDL</sequence>
<name>A0ABS9CS75_9RHOB</name>
<dbReference type="EMBL" id="JAKGAQ010000001">
    <property type="protein sequence ID" value="MCF2870043.1"/>
    <property type="molecule type" value="Genomic_DNA"/>
</dbReference>
<accession>A0ABS9CS75</accession>
<evidence type="ECO:0000313" key="3">
    <source>
        <dbReference type="EMBL" id="MCF2870043.1"/>
    </source>
</evidence>
<proteinExistence type="predicted"/>
<dbReference type="Pfam" id="PF04909">
    <property type="entry name" value="Amidohydro_2"/>
    <property type="match status" value="1"/>
</dbReference>
<protein>
    <submittedName>
        <fullName evidence="3">Amidohydrolase family protein</fullName>
    </submittedName>
</protein>
<evidence type="ECO:0000256" key="1">
    <source>
        <dbReference type="SAM" id="MobiDB-lite"/>
    </source>
</evidence>
<reference evidence="3 4" key="1">
    <citation type="submission" date="2022-01" db="EMBL/GenBank/DDBJ databases">
        <title>Octadecabacter sp. nov., isolated from a marine alga.</title>
        <authorList>
            <person name="Jin M.S."/>
            <person name="Kim H.M."/>
            <person name="Han D.M."/>
            <person name="Jung J.J."/>
            <person name="Jeon C.O."/>
        </authorList>
    </citation>
    <scope>NUCLEOTIDE SEQUENCE [LARGE SCALE GENOMIC DNA]</scope>
    <source>
        <strain evidence="3 4">G9-8</strain>
    </source>
</reference>
<dbReference type="Gene3D" id="3.20.20.140">
    <property type="entry name" value="Metal-dependent hydrolases"/>
    <property type="match status" value="1"/>
</dbReference>
<dbReference type="SUPFAM" id="SSF51556">
    <property type="entry name" value="Metallo-dependent hydrolases"/>
    <property type="match status" value="1"/>
</dbReference>
<dbReference type="PANTHER" id="PTHR35563">
    <property type="entry name" value="BARREL METAL-DEPENDENT HYDROLASE, PUTATIVE (AFU_ORTHOLOGUE AFUA_1G16240)-RELATED"/>
    <property type="match status" value="1"/>
</dbReference>
<comment type="caution">
    <text evidence="3">The sequence shown here is derived from an EMBL/GenBank/DDBJ whole genome shotgun (WGS) entry which is preliminary data.</text>
</comment>
<dbReference type="InterPro" id="IPR052358">
    <property type="entry name" value="Aro_Compnd_Degr_Hydrolases"/>
</dbReference>
<dbReference type="PANTHER" id="PTHR35563:SF2">
    <property type="entry name" value="BARREL METAL-DEPENDENT HYDROLASE, PUTATIVE (AFU_ORTHOLOGUE AFUA_1G16240)-RELATED"/>
    <property type="match status" value="1"/>
</dbReference>
<evidence type="ECO:0000313" key="4">
    <source>
        <dbReference type="Proteomes" id="UP001200557"/>
    </source>
</evidence>
<dbReference type="RefSeq" id="WP_235224163.1">
    <property type="nucleotide sequence ID" value="NZ_JAKGAQ010000001.1"/>
</dbReference>
<organism evidence="3 4">
    <name type="scientific">Octadecabacter dasysiphoniae</name>
    <dbReference type="NCBI Taxonomy" id="2909341"/>
    <lineage>
        <taxon>Bacteria</taxon>
        <taxon>Pseudomonadati</taxon>
        <taxon>Pseudomonadota</taxon>
        <taxon>Alphaproteobacteria</taxon>
        <taxon>Rhodobacterales</taxon>
        <taxon>Roseobacteraceae</taxon>
        <taxon>Octadecabacter</taxon>
    </lineage>
</organism>
<feature type="region of interest" description="Disordered" evidence="1">
    <location>
        <begin position="1"/>
        <end position="20"/>
    </location>
</feature>
<keyword evidence="4" id="KW-1185">Reference proteome</keyword>
<feature type="domain" description="Amidohydrolase-related" evidence="2">
    <location>
        <begin position="24"/>
        <end position="289"/>
    </location>
</feature>
<dbReference type="Proteomes" id="UP001200557">
    <property type="component" value="Unassembled WGS sequence"/>
</dbReference>
<gene>
    <name evidence="3" type="ORF">L0664_03095</name>
</gene>
<dbReference type="InterPro" id="IPR006680">
    <property type="entry name" value="Amidohydro-rel"/>
</dbReference>
<evidence type="ECO:0000259" key="2">
    <source>
        <dbReference type="Pfam" id="PF04909"/>
    </source>
</evidence>